<dbReference type="InterPro" id="IPR058245">
    <property type="entry name" value="NreC/VraR/RcsB-like_REC"/>
</dbReference>
<dbReference type="SUPFAM" id="SSF52172">
    <property type="entry name" value="CheY-like"/>
    <property type="match status" value="1"/>
</dbReference>
<evidence type="ECO:0008006" key="8">
    <source>
        <dbReference type="Google" id="ProtNLM"/>
    </source>
</evidence>
<proteinExistence type="predicted"/>
<evidence type="ECO:0000313" key="7">
    <source>
        <dbReference type="Proteomes" id="UP000175691"/>
    </source>
</evidence>
<evidence type="ECO:0000259" key="4">
    <source>
        <dbReference type="PROSITE" id="PS50043"/>
    </source>
</evidence>
<dbReference type="OrthoDB" id="9796655at2"/>
<dbReference type="STRING" id="1656094.BFC18_10995"/>
<dbReference type="RefSeq" id="WP_070125349.1">
    <property type="nucleotide sequence ID" value="NZ_MDHN01000021.1"/>
</dbReference>
<dbReference type="EMBL" id="MDHN01000021">
    <property type="protein sequence ID" value="OFC70956.1"/>
    <property type="molecule type" value="Genomic_DNA"/>
</dbReference>
<feature type="domain" description="HTH luxR-type" evidence="4">
    <location>
        <begin position="140"/>
        <end position="205"/>
    </location>
</feature>
<feature type="modified residue" description="4-aspartylphosphate" evidence="3">
    <location>
        <position position="53"/>
    </location>
</feature>
<dbReference type="Gene3D" id="3.40.50.2300">
    <property type="match status" value="1"/>
</dbReference>
<keyword evidence="7" id="KW-1185">Reference proteome</keyword>
<dbReference type="InterPro" id="IPR001789">
    <property type="entry name" value="Sig_transdc_resp-reg_receiver"/>
</dbReference>
<organism evidence="6 7">
    <name type="scientific">Alteromonas confluentis</name>
    <dbReference type="NCBI Taxonomy" id="1656094"/>
    <lineage>
        <taxon>Bacteria</taxon>
        <taxon>Pseudomonadati</taxon>
        <taxon>Pseudomonadota</taxon>
        <taxon>Gammaproteobacteria</taxon>
        <taxon>Alteromonadales</taxon>
        <taxon>Alteromonadaceae</taxon>
        <taxon>Alteromonas/Salinimonas group</taxon>
        <taxon>Alteromonas</taxon>
    </lineage>
</organism>
<dbReference type="CDD" id="cd17535">
    <property type="entry name" value="REC_NarL-like"/>
    <property type="match status" value="1"/>
</dbReference>
<name>A0A1E7ZBR0_9ALTE</name>
<comment type="caution">
    <text evidence="6">The sequence shown here is derived from an EMBL/GenBank/DDBJ whole genome shotgun (WGS) entry which is preliminary data.</text>
</comment>
<dbReference type="PANTHER" id="PTHR43214:SF43">
    <property type="entry name" value="TWO-COMPONENT RESPONSE REGULATOR"/>
    <property type="match status" value="1"/>
</dbReference>
<dbReference type="InterPro" id="IPR000792">
    <property type="entry name" value="Tscrpt_reg_LuxR_C"/>
</dbReference>
<sequence>MHILLVDDHAVVRQGYSALLAMMLPDATIHEAENARDAMTCLKQHDVNVMILDINLDQASGLNLAPRFLSRHPELKIIFFSMFEEASIVNRAMHTGASGYISKRCRPEVMLDAVKTVMAGRTYIEHELAINLASYTYSEKRDIFDQLTRREFDVFMGVAKGLKRNRIAMDLNISDKTVSNAITQLKNKLQVKTSTELVHLAIDNGYVKVAN</sequence>
<dbReference type="GO" id="GO:0003677">
    <property type="term" value="F:DNA binding"/>
    <property type="evidence" value="ECO:0007669"/>
    <property type="project" value="UniProtKB-KW"/>
</dbReference>
<evidence type="ECO:0000256" key="1">
    <source>
        <dbReference type="ARBA" id="ARBA00022553"/>
    </source>
</evidence>
<dbReference type="SMART" id="SM00448">
    <property type="entry name" value="REC"/>
    <property type="match status" value="1"/>
</dbReference>
<dbReference type="SUPFAM" id="SSF46894">
    <property type="entry name" value="C-terminal effector domain of the bipartite response regulators"/>
    <property type="match status" value="1"/>
</dbReference>
<gene>
    <name evidence="6" type="ORF">BFC18_10995</name>
</gene>
<evidence type="ECO:0000256" key="2">
    <source>
        <dbReference type="ARBA" id="ARBA00023125"/>
    </source>
</evidence>
<dbReference type="GO" id="GO:0000160">
    <property type="term" value="P:phosphorelay signal transduction system"/>
    <property type="evidence" value="ECO:0007669"/>
    <property type="project" value="InterPro"/>
</dbReference>
<evidence type="ECO:0000313" key="6">
    <source>
        <dbReference type="EMBL" id="OFC70956.1"/>
    </source>
</evidence>
<dbReference type="PROSITE" id="PS50110">
    <property type="entry name" value="RESPONSE_REGULATORY"/>
    <property type="match status" value="1"/>
</dbReference>
<dbReference type="PANTHER" id="PTHR43214">
    <property type="entry name" value="TWO-COMPONENT RESPONSE REGULATOR"/>
    <property type="match status" value="1"/>
</dbReference>
<keyword evidence="1 3" id="KW-0597">Phosphoprotein</keyword>
<dbReference type="PROSITE" id="PS50043">
    <property type="entry name" value="HTH_LUXR_2"/>
    <property type="match status" value="1"/>
</dbReference>
<dbReference type="CDD" id="cd06170">
    <property type="entry name" value="LuxR_C_like"/>
    <property type="match status" value="1"/>
</dbReference>
<accession>A0A1E7ZBR0</accession>
<dbReference type="SMART" id="SM00421">
    <property type="entry name" value="HTH_LUXR"/>
    <property type="match status" value="1"/>
</dbReference>
<dbReference type="InterPro" id="IPR011006">
    <property type="entry name" value="CheY-like_superfamily"/>
</dbReference>
<keyword evidence="2" id="KW-0238">DNA-binding</keyword>
<dbReference type="AlphaFoldDB" id="A0A1E7ZBR0"/>
<dbReference type="PRINTS" id="PR00038">
    <property type="entry name" value="HTHLUXR"/>
</dbReference>
<dbReference type="Pfam" id="PF00196">
    <property type="entry name" value="GerE"/>
    <property type="match status" value="1"/>
</dbReference>
<dbReference type="Proteomes" id="UP000175691">
    <property type="component" value="Unassembled WGS sequence"/>
</dbReference>
<feature type="domain" description="Response regulatory" evidence="5">
    <location>
        <begin position="2"/>
        <end position="118"/>
    </location>
</feature>
<dbReference type="Pfam" id="PF00072">
    <property type="entry name" value="Response_reg"/>
    <property type="match status" value="1"/>
</dbReference>
<reference evidence="6 7" key="1">
    <citation type="submission" date="2016-08" db="EMBL/GenBank/DDBJ databases">
        <authorList>
            <person name="Seilhamer J.J."/>
        </authorList>
    </citation>
    <scope>NUCLEOTIDE SEQUENCE [LARGE SCALE GENOMIC DNA]</scope>
    <source>
        <strain evidence="6 7">KCTC 42603</strain>
    </source>
</reference>
<dbReference type="InterPro" id="IPR016032">
    <property type="entry name" value="Sig_transdc_resp-reg_C-effctor"/>
</dbReference>
<evidence type="ECO:0000259" key="5">
    <source>
        <dbReference type="PROSITE" id="PS50110"/>
    </source>
</evidence>
<protein>
    <recommendedName>
        <fullName evidence="8">DNA-binding response regulator</fullName>
    </recommendedName>
</protein>
<dbReference type="InterPro" id="IPR039420">
    <property type="entry name" value="WalR-like"/>
</dbReference>
<dbReference type="GO" id="GO:0006355">
    <property type="term" value="P:regulation of DNA-templated transcription"/>
    <property type="evidence" value="ECO:0007669"/>
    <property type="project" value="InterPro"/>
</dbReference>
<evidence type="ECO:0000256" key="3">
    <source>
        <dbReference type="PROSITE-ProRule" id="PRU00169"/>
    </source>
</evidence>